<dbReference type="InterPro" id="IPR013094">
    <property type="entry name" value="AB_hydrolase_3"/>
</dbReference>
<dbReference type="PANTHER" id="PTHR48081">
    <property type="entry name" value="AB HYDROLASE SUPERFAMILY PROTEIN C4A8.06C"/>
    <property type="match status" value="1"/>
</dbReference>
<dbReference type="SUPFAM" id="SSF53474">
    <property type="entry name" value="alpha/beta-Hydrolases"/>
    <property type="match status" value="1"/>
</dbReference>
<comment type="caution">
    <text evidence="3">The sequence shown here is derived from an EMBL/GenBank/DDBJ whole genome shotgun (WGS) entry which is preliminary data.</text>
</comment>
<feature type="domain" description="Alpha/beta hydrolase fold-3" evidence="2">
    <location>
        <begin position="97"/>
        <end position="332"/>
    </location>
</feature>
<dbReference type="Proteomes" id="UP001305779">
    <property type="component" value="Unassembled WGS sequence"/>
</dbReference>
<dbReference type="PANTHER" id="PTHR48081:SF8">
    <property type="entry name" value="ALPHA_BETA HYDROLASE FOLD-3 DOMAIN-CONTAINING PROTEIN-RELATED"/>
    <property type="match status" value="1"/>
</dbReference>
<evidence type="ECO:0000256" key="1">
    <source>
        <dbReference type="ARBA" id="ARBA00022801"/>
    </source>
</evidence>
<reference evidence="3 4" key="1">
    <citation type="journal article" date="2023" name="G3 (Bethesda)">
        <title>A chromosome-level genome assembly of Zasmidium syzygii isolated from banana leaves.</title>
        <authorList>
            <person name="van Westerhoven A.C."/>
            <person name="Mehrabi R."/>
            <person name="Talebi R."/>
            <person name="Steentjes M.B.F."/>
            <person name="Corcolon B."/>
            <person name="Chong P.A."/>
            <person name="Kema G.H.J."/>
            <person name="Seidl M.F."/>
        </authorList>
    </citation>
    <scope>NUCLEOTIDE SEQUENCE [LARGE SCALE GENOMIC DNA]</scope>
    <source>
        <strain evidence="3 4">P124</strain>
    </source>
</reference>
<protein>
    <recommendedName>
        <fullName evidence="2">Alpha/beta hydrolase fold-3 domain-containing protein</fullName>
    </recommendedName>
</protein>
<proteinExistence type="predicted"/>
<organism evidence="3 4">
    <name type="scientific">Zasmidium cellare</name>
    <name type="common">Wine cellar mold</name>
    <name type="synonym">Racodium cellare</name>
    <dbReference type="NCBI Taxonomy" id="395010"/>
    <lineage>
        <taxon>Eukaryota</taxon>
        <taxon>Fungi</taxon>
        <taxon>Dikarya</taxon>
        <taxon>Ascomycota</taxon>
        <taxon>Pezizomycotina</taxon>
        <taxon>Dothideomycetes</taxon>
        <taxon>Dothideomycetidae</taxon>
        <taxon>Mycosphaerellales</taxon>
        <taxon>Mycosphaerellaceae</taxon>
        <taxon>Zasmidium</taxon>
    </lineage>
</organism>
<name>A0ABR0EQP1_ZASCE</name>
<evidence type="ECO:0000313" key="3">
    <source>
        <dbReference type="EMBL" id="KAK4503810.1"/>
    </source>
</evidence>
<dbReference type="Pfam" id="PF07859">
    <property type="entry name" value="Abhydrolase_3"/>
    <property type="match status" value="1"/>
</dbReference>
<accession>A0ABR0EQP1</accession>
<keyword evidence="1" id="KW-0378">Hydrolase</keyword>
<gene>
    <name evidence="3" type="ORF">PRZ48_004725</name>
</gene>
<evidence type="ECO:0000259" key="2">
    <source>
        <dbReference type="Pfam" id="PF07859"/>
    </source>
</evidence>
<keyword evidence="4" id="KW-1185">Reference proteome</keyword>
<dbReference type="EMBL" id="JAXOVC010000003">
    <property type="protein sequence ID" value="KAK4503810.1"/>
    <property type="molecule type" value="Genomic_DNA"/>
</dbReference>
<dbReference type="Gene3D" id="3.40.50.1820">
    <property type="entry name" value="alpha/beta hydrolase"/>
    <property type="match status" value="1"/>
</dbReference>
<dbReference type="InterPro" id="IPR050300">
    <property type="entry name" value="GDXG_lipolytic_enzyme"/>
</dbReference>
<evidence type="ECO:0000313" key="4">
    <source>
        <dbReference type="Proteomes" id="UP001305779"/>
    </source>
</evidence>
<sequence length="359" mass="39208">MADISNPSTWPSLATGDAEWDGVVKSLPDGPPDIGAFTDIPSLRQFVAAAKGQSSLPPAPAGIKEEERQISMRDGHKIAVRIHGPEKAPSGGSPLGVLYHGGGWCIGGLDDEVPLIRRLVSDYGMTVVNVDYRMGPEYKFPAASDDCFDATKWVCLPNPPIFVVSLLIFSKAAENASALGADPSKGFIIGGNSAGGNLTAVVSLLWRDANITPKLTGALLKVPAVCSPVGYPEKYRKELQSWDQLEFAAILSRKAFDLFMNNYIPDVEQRKDPRMSPLLWKTGLQDLPPQVFQICGADPLRDEALVYERILREDHGVKTKVEMYPGLPHGFWSLFPQMKASEKFMDDSVKAVGWLLEQK</sequence>
<dbReference type="InterPro" id="IPR029058">
    <property type="entry name" value="AB_hydrolase_fold"/>
</dbReference>